<dbReference type="GO" id="GO:0016491">
    <property type="term" value="F:oxidoreductase activity"/>
    <property type="evidence" value="ECO:0007669"/>
    <property type="project" value="UniProtKB-KW"/>
</dbReference>
<evidence type="ECO:0000256" key="3">
    <source>
        <dbReference type="ARBA" id="ARBA00023002"/>
    </source>
</evidence>
<evidence type="ECO:0000256" key="2">
    <source>
        <dbReference type="ARBA" id="ARBA00022746"/>
    </source>
</evidence>
<dbReference type="PRINTS" id="PR00419">
    <property type="entry name" value="ADXRDTASE"/>
</dbReference>
<name>A0A1L7CHA3_9CORY</name>
<evidence type="ECO:0000313" key="7">
    <source>
        <dbReference type="Proteomes" id="UP000185478"/>
    </source>
</evidence>
<dbReference type="EMBL" id="CP009245">
    <property type="protein sequence ID" value="APT85214.1"/>
    <property type="molecule type" value="Genomic_DNA"/>
</dbReference>
<evidence type="ECO:0000256" key="1">
    <source>
        <dbReference type="ARBA" id="ARBA00004829"/>
    </source>
</evidence>
<dbReference type="STRING" id="1431546.CAQU_09170"/>
<keyword evidence="3 4" id="KW-0560">Oxidoreductase</keyword>
<dbReference type="NCBIfam" id="TIGR02734">
    <property type="entry name" value="crtI_fam"/>
    <property type="match status" value="1"/>
</dbReference>
<accession>A0A1L7CHA3</accession>
<dbReference type="RefSeq" id="WP_211276115.1">
    <property type="nucleotide sequence ID" value="NZ_CP009245.1"/>
</dbReference>
<comment type="similarity">
    <text evidence="4">Belongs to the carotenoid/retinoid oxidoreductase family.</text>
</comment>
<organism evidence="6 7">
    <name type="scientific">Corynebacterium aquilae DSM 44791</name>
    <dbReference type="NCBI Taxonomy" id="1431546"/>
    <lineage>
        <taxon>Bacteria</taxon>
        <taxon>Bacillati</taxon>
        <taxon>Actinomycetota</taxon>
        <taxon>Actinomycetes</taxon>
        <taxon>Mycobacteriales</taxon>
        <taxon>Corynebacteriaceae</taxon>
        <taxon>Corynebacterium</taxon>
    </lineage>
</organism>
<dbReference type="AlphaFoldDB" id="A0A1L7CHA3"/>
<dbReference type="SUPFAM" id="SSF51905">
    <property type="entry name" value="FAD/NAD(P)-binding domain"/>
    <property type="match status" value="1"/>
</dbReference>
<evidence type="ECO:0000256" key="4">
    <source>
        <dbReference type="RuleBase" id="RU362075"/>
    </source>
</evidence>
<dbReference type="Gene3D" id="3.50.50.60">
    <property type="entry name" value="FAD/NAD(P)-binding domain"/>
    <property type="match status" value="2"/>
</dbReference>
<dbReference type="Proteomes" id="UP000185478">
    <property type="component" value="Chromosome"/>
</dbReference>
<dbReference type="KEGG" id="caqu:CAQU_09170"/>
<sequence>MVTAHTHHRITVIGGGIAGLATAGLLAKNGHHVTLIEKNDTVGGRAGSFSADGFRWDAGPSWYLMPEAFDHFFAMMGTSTAAELNLTRLDPAYRVFSGTHHPIDVETGPDNVARLFESIEPGAGKKVRDYLATATHTYHVACQYFLYTTFASLLPWLNKEVLGNLTLLVKLLTTSLQDWVSKDFQDERLRQILEYPAVFLSSEPAHTPAMYHLLSHTDLVEGVCYPQGGFITITQALERLALAHGVTIRTGVLATDILVDNKNHATGVRVKNEQGVFETISADIVVGAGDMHHTQTHLLPKRLQTLPESKWKKKDPGIGAVLAFVGVDGELPELLHHQLLLSEDWDPDFQAIFHSDKPTRSRSIYVCKPSATDPTVAPDGAENLFVLIPVPATETIGGGSAYGEESPHVARIVDDALEQISQQAGIPDLNERIVARYTVGPKDFAERYFSWRGNAIGLAHTLTQSAFLRGTNSSTKVHNLLFAGGTTVPGVGVPMCLISAENVLKRINGDTSVTPTPVQ</sequence>
<proteinExistence type="inferred from homology"/>
<evidence type="ECO:0000259" key="5">
    <source>
        <dbReference type="Pfam" id="PF01593"/>
    </source>
</evidence>
<dbReference type="PANTHER" id="PTHR43734:SF1">
    <property type="entry name" value="PHYTOENE DESATURASE"/>
    <property type="match status" value="1"/>
</dbReference>
<dbReference type="InterPro" id="IPR036188">
    <property type="entry name" value="FAD/NAD-bd_sf"/>
</dbReference>
<dbReference type="GO" id="GO:0016117">
    <property type="term" value="P:carotenoid biosynthetic process"/>
    <property type="evidence" value="ECO:0007669"/>
    <property type="project" value="UniProtKB-KW"/>
</dbReference>
<evidence type="ECO:0000313" key="6">
    <source>
        <dbReference type="EMBL" id="APT85214.1"/>
    </source>
</evidence>
<dbReference type="Pfam" id="PF01593">
    <property type="entry name" value="Amino_oxidase"/>
    <property type="match status" value="1"/>
</dbReference>
<gene>
    <name evidence="6" type="ORF">CAQU_09170</name>
</gene>
<reference evidence="6 7" key="1">
    <citation type="submission" date="2014-08" db="EMBL/GenBank/DDBJ databases">
        <title>Complete genome sequence of Corynebacterium aquilae S-613T(T) (=DSM 44791(T)), isolated from the choana of a healthy golden eagle.</title>
        <authorList>
            <person name="Ruckert C."/>
            <person name="Albersmeier A."/>
            <person name="Winkler A."/>
            <person name="Kalinowski J."/>
        </authorList>
    </citation>
    <scope>NUCLEOTIDE SEQUENCE [LARGE SCALE GENOMIC DNA]</scope>
    <source>
        <strain evidence="6 7">S-613</strain>
    </source>
</reference>
<keyword evidence="7" id="KW-1185">Reference proteome</keyword>
<dbReference type="InterPro" id="IPR002937">
    <property type="entry name" value="Amino_oxidase"/>
</dbReference>
<comment type="pathway">
    <text evidence="1 4">Carotenoid biosynthesis.</text>
</comment>
<protein>
    <submittedName>
        <fullName evidence="6">Phytoene dehydrogenase</fullName>
    </submittedName>
</protein>
<dbReference type="PANTHER" id="PTHR43734">
    <property type="entry name" value="PHYTOENE DESATURASE"/>
    <property type="match status" value="1"/>
</dbReference>
<feature type="domain" description="Amine oxidase" evidence="5">
    <location>
        <begin position="17"/>
        <end position="503"/>
    </location>
</feature>
<keyword evidence="2 4" id="KW-0125">Carotenoid biosynthesis</keyword>
<dbReference type="InterPro" id="IPR014105">
    <property type="entry name" value="Carotenoid/retinoid_OxRdtase"/>
</dbReference>